<comment type="caution">
    <text evidence="2">The sequence shown here is derived from an EMBL/GenBank/DDBJ whole genome shotgun (WGS) entry which is preliminary data.</text>
</comment>
<name>A0AAV5SC32_9BILA</name>
<keyword evidence="1" id="KW-0732">Signal</keyword>
<dbReference type="EMBL" id="BTSX01000001">
    <property type="protein sequence ID" value="GMS80435.1"/>
    <property type="molecule type" value="Genomic_DNA"/>
</dbReference>
<feature type="non-terminal residue" evidence="2">
    <location>
        <position position="337"/>
    </location>
</feature>
<reference evidence="2" key="1">
    <citation type="submission" date="2023-10" db="EMBL/GenBank/DDBJ databases">
        <title>Genome assembly of Pristionchus species.</title>
        <authorList>
            <person name="Yoshida K."/>
            <person name="Sommer R.J."/>
        </authorList>
    </citation>
    <scope>NUCLEOTIDE SEQUENCE</scope>
    <source>
        <strain evidence="2">RS0144</strain>
    </source>
</reference>
<dbReference type="AlphaFoldDB" id="A0AAV5SC32"/>
<dbReference type="Proteomes" id="UP001432027">
    <property type="component" value="Unassembled WGS sequence"/>
</dbReference>
<accession>A0AAV5SC32</accession>
<evidence type="ECO:0000256" key="1">
    <source>
        <dbReference type="SAM" id="SignalP"/>
    </source>
</evidence>
<sequence>MIRQSLFLALSFAVYSPLECSPNFACENEIAKCGDVEESTNPSGSPLGGCCVPERSKMDEAEVPVVADYVKENCGHAFACDDEVAKCWSHSQCINPSGEPLSGCCIPNSMDPNGMEKGLPSSEESGKTEKKRTSEWDHLRGVVADYVIDKCGPAFACDNTDYGCADDSQCINPSGEMLSGCCIPKGMDPNKMAKGLTIESSNDDALKEKTSEWEHLRGVIADYVIDNCGPVFACDNTDYGCGDHSKCINPSGGMLSGCCIPKEMDPNEIEKGLLMGSSDEDSTAANNKISEWEHLRGVIADYVIDNCGPAFACDNTDYGCGDDSKCINPSGEMLSGC</sequence>
<evidence type="ECO:0000313" key="2">
    <source>
        <dbReference type="EMBL" id="GMS80435.1"/>
    </source>
</evidence>
<organism evidence="2 3">
    <name type="scientific">Pristionchus entomophagus</name>
    <dbReference type="NCBI Taxonomy" id="358040"/>
    <lineage>
        <taxon>Eukaryota</taxon>
        <taxon>Metazoa</taxon>
        <taxon>Ecdysozoa</taxon>
        <taxon>Nematoda</taxon>
        <taxon>Chromadorea</taxon>
        <taxon>Rhabditida</taxon>
        <taxon>Rhabditina</taxon>
        <taxon>Diplogasteromorpha</taxon>
        <taxon>Diplogasteroidea</taxon>
        <taxon>Neodiplogasteridae</taxon>
        <taxon>Pristionchus</taxon>
    </lineage>
</organism>
<keyword evidence="3" id="KW-1185">Reference proteome</keyword>
<feature type="chain" id="PRO_5043338484" evidence="1">
    <location>
        <begin position="21"/>
        <end position="337"/>
    </location>
</feature>
<proteinExistence type="predicted"/>
<protein>
    <submittedName>
        <fullName evidence="2">Uncharacterized protein</fullName>
    </submittedName>
</protein>
<feature type="signal peptide" evidence="1">
    <location>
        <begin position="1"/>
        <end position="20"/>
    </location>
</feature>
<evidence type="ECO:0000313" key="3">
    <source>
        <dbReference type="Proteomes" id="UP001432027"/>
    </source>
</evidence>
<gene>
    <name evidence="2" type="ORF">PENTCL1PPCAC_2610</name>
</gene>